<dbReference type="GO" id="GO:0008395">
    <property type="term" value="F:steroid hydroxylase activity"/>
    <property type="evidence" value="ECO:0007669"/>
    <property type="project" value="TreeGrafter"/>
</dbReference>
<evidence type="ECO:0000256" key="3">
    <source>
        <dbReference type="ARBA" id="ARBA00010617"/>
    </source>
</evidence>
<keyword evidence="12" id="KW-0472">Membrane</keyword>
<feature type="binding site" description="axial binding residue" evidence="10">
    <location>
        <position position="454"/>
    </location>
    <ligand>
        <name>heme</name>
        <dbReference type="ChEBI" id="CHEBI:30413"/>
    </ligand>
    <ligandPart>
        <name>Fe</name>
        <dbReference type="ChEBI" id="CHEBI:18248"/>
    </ligandPart>
</feature>
<evidence type="ECO:0008006" key="15">
    <source>
        <dbReference type="Google" id="ProtNLM"/>
    </source>
</evidence>
<accession>A0AAN8JJY8</accession>
<comment type="function">
    <text evidence="9">Cytochromes P450 are a group of heme-thiolate monooxygenases. They oxidize a variety of structurally unrelated compounds, including steroids, fatty acids, and xenobiotics.</text>
</comment>
<proteinExistence type="inferred from homology"/>
<dbReference type="CDD" id="cd11055">
    <property type="entry name" value="CYP3A-like"/>
    <property type="match status" value="1"/>
</dbReference>
<dbReference type="Proteomes" id="UP001347796">
    <property type="component" value="Unassembled WGS sequence"/>
</dbReference>
<dbReference type="GO" id="GO:0016705">
    <property type="term" value="F:oxidoreductase activity, acting on paired donors, with incorporation or reduction of molecular oxygen"/>
    <property type="evidence" value="ECO:0007669"/>
    <property type="project" value="InterPro"/>
</dbReference>
<keyword evidence="11" id="KW-0503">Monooxygenase</keyword>
<evidence type="ECO:0000256" key="1">
    <source>
        <dbReference type="ARBA" id="ARBA00004174"/>
    </source>
</evidence>
<sequence>MNIFGLIDIPIWLLLLISIIVLIYLYLTWNLDIYKDTGIPGPPPSTLYLLKKMLKDGLVDTHTELIQTYGPVVGLFMGRIPTCIVGDPDLIKEICVKQATSKFPDRLVNSSVPKQLENSMQFLEGEHWKFVRGHISPTFSTGKLKETVPLIHKCCDTLMMAIERLSKTDENIDTKKLFACFSMDIIASISFGMEIDSQDDPNNKFVKHANSLMVNKKAVFIAMVCLIFPFMKKVFAYFNIWGGGNEALDFFERATAAAIEERIKGKQDRKDFLQLMINARKEGVIDPDFKPANPEEWKNRGLTNGEIYANSMLFFVAAYETVSLNLTFLAYSLAINPEIQDELIGEIDGELRGEKPTYDHVFNKMPYLDKVMCESLRLFPPAQLSTRLTREDVTIGGYKFKKGMDIHIPICHLQKNPDFFPEPEVFNPERFTEEEKSKRNPYTYIPFGIGPRSCVGMRLAMLEARVAIVCLLQKYRIGTTEKTTIPVEIEQIGFTRPKGILHLKFEKRSD</sequence>
<organism evidence="13 14">
    <name type="scientific">Patella caerulea</name>
    <name type="common">Rayed Mediterranean limpet</name>
    <dbReference type="NCBI Taxonomy" id="87958"/>
    <lineage>
        <taxon>Eukaryota</taxon>
        <taxon>Metazoa</taxon>
        <taxon>Spiralia</taxon>
        <taxon>Lophotrochozoa</taxon>
        <taxon>Mollusca</taxon>
        <taxon>Gastropoda</taxon>
        <taxon>Patellogastropoda</taxon>
        <taxon>Patelloidea</taxon>
        <taxon>Patellidae</taxon>
        <taxon>Patella</taxon>
    </lineage>
</organism>
<keyword evidence="6" id="KW-0256">Endoplasmic reticulum</keyword>
<reference evidence="13 14" key="1">
    <citation type="submission" date="2024-01" db="EMBL/GenBank/DDBJ databases">
        <title>The genome of the rayed Mediterranean limpet Patella caerulea (Linnaeus, 1758).</title>
        <authorList>
            <person name="Anh-Thu Weber A."/>
            <person name="Halstead-Nussloch G."/>
        </authorList>
    </citation>
    <scope>NUCLEOTIDE SEQUENCE [LARGE SCALE GENOMIC DNA]</scope>
    <source>
        <strain evidence="13">AATW-2023a</strain>
        <tissue evidence="13">Whole specimen</tissue>
    </source>
</reference>
<evidence type="ECO:0000256" key="7">
    <source>
        <dbReference type="ARBA" id="ARBA00023002"/>
    </source>
</evidence>
<dbReference type="Gene3D" id="1.10.630.10">
    <property type="entry name" value="Cytochrome P450"/>
    <property type="match status" value="1"/>
</dbReference>
<comment type="subcellular location">
    <subcellularLocation>
        <location evidence="2">Endoplasmic reticulum membrane</location>
        <topology evidence="2">Peripheral membrane protein</topology>
    </subcellularLocation>
    <subcellularLocation>
        <location evidence="1">Microsome membrane</location>
        <topology evidence="1">Peripheral membrane protein</topology>
    </subcellularLocation>
</comment>
<evidence type="ECO:0000256" key="5">
    <source>
        <dbReference type="ARBA" id="ARBA00022723"/>
    </source>
</evidence>
<dbReference type="PRINTS" id="PR00463">
    <property type="entry name" value="EP450I"/>
</dbReference>
<comment type="cofactor">
    <cofactor evidence="10">
        <name>heme</name>
        <dbReference type="ChEBI" id="CHEBI:30413"/>
    </cofactor>
</comment>
<protein>
    <recommendedName>
        <fullName evidence="15">Cytochrome P450</fullName>
    </recommendedName>
</protein>
<dbReference type="InterPro" id="IPR017972">
    <property type="entry name" value="Cyt_P450_CS"/>
</dbReference>
<dbReference type="InterPro" id="IPR050705">
    <property type="entry name" value="Cytochrome_P450_3A"/>
</dbReference>
<evidence type="ECO:0000256" key="6">
    <source>
        <dbReference type="ARBA" id="ARBA00022848"/>
    </source>
</evidence>
<keyword evidence="12" id="KW-0812">Transmembrane</keyword>
<keyword evidence="12" id="KW-1133">Transmembrane helix</keyword>
<dbReference type="InterPro" id="IPR036396">
    <property type="entry name" value="Cyt_P450_sf"/>
</dbReference>
<dbReference type="InterPro" id="IPR002401">
    <property type="entry name" value="Cyt_P450_E_grp-I"/>
</dbReference>
<keyword evidence="6" id="KW-0492">Microsome</keyword>
<keyword evidence="14" id="KW-1185">Reference proteome</keyword>
<comment type="similarity">
    <text evidence="3 11">Belongs to the cytochrome P450 family.</text>
</comment>
<dbReference type="PRINTS" id="PR00385">
    <property type="entry name" value="P450"/>
</dbReference>
<evidence type="ECO:0000313" key="13">
    <source>
        <dbReference type="EMBL" id="KAK6178150.1"/>
    </source>
</evidence>
<evidence type="ECO:0000256" key="8">
    <source>
        <dbReference type="ARBA" id="ARBA00023004"/>
    </source>
</evidence>
<keyword evidence="7 11" id="KW-0560">Oxidoreductase</keyword>
<evidence type="ECO:0000256" key="2">
    <source>
        <dbReference type="ARBA" id="ARBA00004406"/>
    </source>
</evidence>
<dbReference type="GO" id="GO:0005506">
    <property type="term" value="F:iron ion binding"/>
    <property type="evidence" value="ECO:0007669"/>
    <property type="project" value="InterPro"/>
</dbReference>
<dbReference type="FunFam" id="1.10.630.10:FF:000042">
    <property type="entry name" value="Cytochrome P450"/>
    <property type="match status" value="1"/>
</dbReference>
<evidence type="ECO:0000256" key="4">
    <source>
        <dbReference type="ARBA" id="ARBA00022617"/>
    </source>
</evidence>
<evidence type="ECO:0000256" key="11">
    <source>
        <dbReference type="RuleBase" id="RU000461"/>
    </source>
</evidence>
<feature type="transmembrane region" description="Helical" evidence="12">
    <location>
        <begin position="6"/>
        <end position="27"/>
    </location>
</feature>
<evidence type="ECO:0000256" key="9">
    <source>
        <dbReference type="ARBA" id="ARBA00043906"/>
    </source>
</evidence>
<keyword evidence="4 10" id="KW-0349">Heme</keyword>
<keyword evidence="5 10" id="KW-0479">Metal-binding</keyword>
<dbReference type="Pfam" id="PF00067">
    <property type="entry name" value="p450"/>
    <property type="match status" value="1"/>
</dbReference>
<comment type="caution">
    <text evidence="13">The sequence shown here is derived from an EMBL/GenBank/DDBJ whole genome shotgun (WGS) entry which is preliminary data.</text>
</comment>
<name>A0AAN8JJY8_PATCE</name>
<dbReference type="PANTHER" id="PTHR24302:SF15">
    <property type="entry name" value="FATTY-ACID PEROXYGENASE"/>
    <property type="match status" value="1"/>
</dbReference>
<dbReference type="GO" id="GO:0020037">
    <property type="term" value="F:heme binding"/>
    <property type="evidence" value="ECO:0007669"/>
    <property type="project" value="InterPro"/>
</dbReference>
<evidence type="ECO:0000256" key="12">
    <source>
        <dbReference type="SAM" id="Phobius"/>
    </source>
</evidence>
<evidence type="ECO:0000256" key="10">
    <source>
        <dbReference type="PIRSR" id="PIRSR602401-1"/>
    </source>
</evidence>
<gene>
    <name evidence="13" type="ORF">SNE40_012966</name>
</gene>
<dbReference type="PROSITE" id="PS00086">
    <property type="entry name" value="CYTOCHROME_P450"/>
    <property type="match status" value="1"/>
</dbReference>
<dbReference type="SUPFAM" id="SSF48264">
    <property type="entry name" value="Cytochrome P450"/>
    <property type="match status" value="1"/>
</dbReference>
<evidence type="ECO:0000313" key="14">
    <source>
        <dbReference type="Proteomes" id="UP001347796"/>
    </source>
</evidence>
<keyword evidence="8 10" id="KW-0408">Iron</keyword>
<dbReference type="InterPro" id="IPR001128">
    <property type="entry name" value="Cyt_P450"/>
</dbReference>
<dbReference type="PANTHER" id="PTHR24302">
    <property type="entry name" value="CYTOCHROME P450 FAMILY 3"/>
    <property type="match status" value="1"/>
</dbReference>
<feature type="transmembrane region" description="Helical" evidence="12">
    <location>
        <begin position="218"/>
        <end position="240"/>
    </location>
</feature>
<dbReference type="GO" id="GO:0005789">
    <property type="term" value="C:endoplasmic reticulum membrane"/>
    <property type="evidence" value="ECO:0007669"/>
    <property type="project" value="UniProtKB-SubCell"/>
</dbReference>
<dbReference type="AlphaFoldDB" id="A0AAN8JJY8"/>
<dbReference type="EMBL" id="JAZGQO010000009">
    <property type="protein sequence ID" value="KAK6178150.1"/>
    <property type="molecule type" value="Genomic_DNA"/>
</dbReference>